<keyword evidence="4" id="KW-1185">Reference proteome</keyword>
<keyword evidence="1" id="KW-0175">Coiled coil</keyword>
<evidence type="ECO:0008006" key="5">
    <source>
        <dbReference type="Google" id="ProtNLM"/>
    </source>
</evidence>
<sequence>MSAPKVKADSGARAKKGETPSTNGSGNGVPSDVTVKATTGSGKPDKVAYDAEQVKIKTDIDALQVKLSAVREKISLVTKSGTGNERRNALRAEMDEIRGQQSNSKNSRGKILDQLKALQDGVQKKTKDLQTARGKTPFRTVEDVDAHIRNLDKQVESGNLKLADEKRALQEINQSKRIRKTVEGFQADIDSIEADRATMDELRKQLDDPELKAVSERYDELKAEMEELQKEGDELYSSRNKLFDERNALQTQLDTLYNQKRDSNQQYREANDRYWAKVNEDKARRAERARAQRAAEEAQKKKELAERLREEAEQPAFQLQIEDCQTLIDYFSGKSGAASSTSSSVARVGLVEEPNLEIRKVDSAPADGMVIRKKKGEDDKSYFVGGKGKGKGKKGNAKASSNNAAEANAPASKDQLNVPLSTLSALLSLSIPPPTSSADIPRVVEDLKKKKAWFEANQARVTAEQVAKAEADIQRLTRGKIVPVERVPLEGDVSPPNGGGEYPPEPSSTPASQDPTVIVPPSQDVEHKLEDVKEELDESEEA</sequence>
<evidence type="ECO:0000313" key="4">
    <source>
        <dbReference type="Proteomes" id="UP000298061"/>
    </source>
</evidence>
<feature type="compositionally biased region" description="Basic and acidic residues" evidence="2">
    <location>
        <begin position="1"/>
        <end position="18"/>
    </location>
</feature>
<feature type="region of interest" description="Disordered" evidence="2">
    <location>
        <begin position="483"/>
        <end position="542"/>
    </location>
</feature>
<gene>
    <name evidence="3" type="ORF">EWM64_g407</name>
</gene>
<dbReference type="AlphaFoldDB" id="A0A4Z0AB97"/>
<dbReference type="Proteomes" id="UP000298061">
    <property type="component" value="Unassembled WGS sequence"/>
</dbReference>
<protein>
    <recommendedName>
        <fullName evidence="5">Nuclear segregation protein Bfr1</fullName>
    </recommendedName>
</protein>
<dbReference type="STRING" id="135208.A0A4Z0AB97"/>
<dbReference type="GO" id="GO:0042175">
    <property type="term" value="C:nuclear outer membrane-endoplasmic reticulum membrane network"/>
    <property type="evidence" value="ECO:0007669"/>
    <property type="project" value="TreeGrafter"/>
</dbReference>
<accession>A0A4Z0AB97</accession>
<name>A0A4Z0AB97_9AGAM</name>
<evidence type="ECO:0000313" key="3">
    <source>
        <dbReference type="EMBL" id="TFY83613.1"/>
    </source>
</evidence>
<dbReference type="EMBL" id="SFCI01000019">
    <property type="protein sequence ID" value="TFY83613.1"/>
    <property type="molecule type" value="Genomic_DNA"/>
</dbReference>
<proteinExistence type="predicted"/>
<dbReference type="OrthoDB" id="2195113at2759"/>
<dbReference type="GO" id="GO:1990904">
    <property type="term" value="C:ribonucleoprotein complex"/>
    <property type="evidence" value="ECO:0007669"/>
    <property type="project" value="TreeGrafter"/>
</dbReference>
<reference evidence="3 4" key="1">
    <citation type="submission" date="2019-02" db="EMBL/GenBank/DDBJ databases">
        <title>Genome sequencing of the rare red list fungi Hericium alpestre (H. flagellum).</title>
        <authorList>
            <person name="Buettner E."/>
            <person name="Kellner H."/>
        </authorList>
    </citation>
    <scope>NUCLEOTIDE SEQUENCE [LARGE SCALE GENOMIC DNA]</scope>
    <source>
        <strain evidence="3 4">DSM 108284</strain>
    </source>
</reference>
<feature type="compositionally biased region" description="Acidic residues" evidence="2">
    <location>
        <begin position="532"/>
        <end position="542"/>
    </location>
</feature>
<dbReference type="GO" id="GO:0008298">
    <property type="term" value="P:intracellular mRNA localization"/>
    <property type="evidence" value="ECO:0007669"/>
    <property type="project" value="TreeGrafter"/>
</dbReference>
<dbReference type="PANTHER" id="PTHR31027">
    <property type="entry name" value="NUCLEAR SEGREGATION PROTEIN BFR1"/>
    <property type="match status" value="1"/>
</dbReference>
<dbReference type="PANTHER" id="PTHR31027:SF2">
    <property type="entry name" value="LEBERCILIN DOMAIN-CONTAINING PROTEIN"/>
    <property type="match status" value="1"/>
</dbReference>
<dbReference type="GO" id="GO:0005783">
    <property type="term" value="C:endoplasmic reticulum"/>
    <property type="evidence" value="ECO:0007669"/>
    <property type="project" value="TreeGrafter"/>
</dbReference>
<comment type="caution">
    <text evidence="3">The sequence shown here is derived from an EMBL/GenBank/DDBJ whole genome shotgun (WGS) entry which is preliminary data.</text>
</comment>
<feature type="region of interest" description="Disordered" evidence="2">
    <location>
        <begin position="1"/>
        <end position="47"/>
    </location>
</feature>
<dbReference type="InterPro" id="IPR039604">
    <property type="entry name" value="Bfr1"/>
</dbReference>
<feature type="compositionally biased region" description="Low complexity" evidence="2">
    <location>
        <begin position="397"/>
        <end position="413"/>
    </location>
</feature>
<organism evidence="3 4">
    <name type="scientific">Hericium alpestre</name>
    <dbReference type="NCBI Taxonomy" id="135208"/>
    <lineage>
        <taxon>Eukaryota</taxon>
        <taxon>Fungi</taxon>
        <taxon>Dikarya</taxon>
        <taxon>Basidiomycota</taxon>
        <taxon>Agaricomycotina</taxon>
        <taxon>Agaricomycetes</taxon>
        <taxon>Russulales</taxon>
        <taxon>Hericiaceae</taxon>
        <taxon>Hericium</taxon>
    </lineage>
</organism>
<feature type="coiled-coil region" evidence="1">
    <location>
        <begin position="211"/>
        <end position="315"/>
    </location>
</feature>
<dbReference type="GO" id="GO:0003729">
    <property type="term" value="F:mRNA binding"/>
    <property type="evidence" value="ECO:0007669"/>
    <property type="project" value="TreeGrafter"/>
</dbReference>
<evidence type="ECO:0000256" key="2">
    <source>
        <dbReference type="SAM" id="MobiDB-lite"/>
    </source>
</evidence>
<feature type="region of interest" description="Disordered" evidence="2">
    <location>
        <begin position="382"/>
        <end position="413"/>
    </location>
</feature>
<evidence type="ECO:0000256" key="1">
    <source>
        <dbReference type="SAM" id="Coils"/>
    </source>
</evidence>